<dbReference type="EMBL" id="CP036313">
    <property type="protein sequence ID" value="QBH15330.1"/>
    <property type="molecule type" value="Genomic_DNA"/>
</dbReference>
<dbReference type="InterPro" id="IPR014729">
    <property type="entry name" value="Rossmann-like_a/b/a_fold"/>
</dbReference>
<gene>
    <name evidence="2" type="ORF">DO021_17225</name>
    <name evidence="1" type="ORF">EYB58_21910</name>
</gene>
<reference evidence="2 3" key="1">
    <citation type="submission" date="2018-06" db="EMBL/GenBank/DDBJ databases">
        <title>Complete Genome Sequence of Desulfobacter hydrogenophilus (DSM3380).</title>
        <authorList>
            <person name="Marietou A."/>
            <person name="Schreiber L."/>
            <person name="Marshall I."/>
            <person name="Jorgensen B."/>
        </authorList>
    </citation>
    <scope>NUCLEOTIDE SEQUENCE [LARGE SCALE GENOMIC DNA]</scope>
    <source>
        <strain evidence="2 3">DSM 3380</strain>
    </source>
</reference>
<sequence length="167" mass="18288">MKQILLAIDGNDPSRPIFKYAADLCKHISARLCILQFINNRKGRTLGADYTADHTNYSNNIGGKIGNIEIEHRDMFGQDTKHLAGISGPLKKMLKNLNCPVPYSVALSAGSPENVLSGYVDSHHDIVLAVFDPSHDHAPAFARIKKLKERLGVPLVVVDPAVTKKAH</sequence>
<protein>
    <recommendedName>
        <fullName evidence="5">Universal stress protein</fullName>
    </recommendedName>
</protein>
<dbReference type="RefSeq" id="WP_111958933.1">
    <property type="nucleotide sequence ID" value="NZ_CP036313.1"/>
</dbReference>
<dbReference type="SUPFAM" id="SSF52402">
    <property type="entry name" value="Adenine nucleotide alpha hydrolases-like"/>
    <property type="match status" value="1"/>
</dbReference>
<keyword evidence="4" id="KW-1185">Reference proteome</keyword>
<dbReference type="Proteomes" id="UP000248798">
    <property type="component" value="Unassembled WGS sequence"/>
</dbReference>
<proteinExistence type="predicted"/>
<dbReference type="AlphaFoldDB" id="A0A328FAT9"/>
<name>A0A328FAT9_9BACT</name>
<evidence type="ECO:0000313" key="4">
    <source>
        <dbReference type="Proteomes" id="UP000293902"/>
    </source>
</evidence>
<organism evidence="2 3">
    <name type="scientific">Desulfobacter hydrogenophilus</name>
    <dbReference type="NCBI Taxonomy" id="2291"/>
    <lineage>
        <taxon>Bacteria</taxon>
        <taxon>Pseudomonadati</taxon>
        <taxon>Thermodesulfobacteriota</taxon>
        <taxon>Desulfobacteria</taxon>
        <taxon>Desulfobacterales</taxon>
        <taxon>Desulfobacteraceae</taxon>
        <taxon>Desulfobacter</taxon>
    </lineage>
</organism>
<dbReference type="OrthoDB" id="5418012at2"/>
<evidence type="ECO:0000313" key="2">
    <source>
        <dbReference type="EMBL" id="RAM00800.1"/>
    </source>
</evidence>
<evidence type="ECO:0000313" key="3">
    <source>
        <dbReference type="Proteomes" id="UP000248798"/>
    </source>
</evidence>
<reference evidence="1 4" key="2">
    <citation type="submission" date="2019-02" db="EMBL/GenBank/DDBJ databases">
        <title>Complete genome sequence of Desulfobacter hydrogenophilus AcRS1.</title>
        <authorList>
            <person name="Marietou A."/>
            <person name="Lund M.B."/>
            <person name="Marshall I.P.G."/>
            <person name="Schreiber L."/>
            <person name="Jorgensen B."/>
        </authorList>
    </citation>
    <scope>NUCLEOTIDE SEQUENCE [LARGE SCALE GENOMIC DNA]</scope>
    <source>
        <strain evidence="1 4">AcRS1</strain>
    </source>
</reference>
<dbReference type="EMBL" id="QLNI01000038">
    <property type="protein sequence ID" value="RAM00800.1"/>
    <property type="molecule type" value="Genomic_DNA"/>
</dbReference>
<dbReference type="Proteomes" id="UP000293902">
    <property type="component" value="Chromosome"/>
</dbReference>
<dbReference type="Gene3D" id="3.40.50.620">
    <property type="entry name" value="HUPs"/>
    <property type="match status" value="1"/>
</dbReference>
<accession>A0A328FAT9</accession>
<evidence type="ECO:0008006" key="5">
    <source>
        <dbReference type="Google" id="ProtNLM"/>
    </source>
</evidence>
<evidence type="ECO:0000313" key="1">
    <source>
        <dbReference type="EMBL" id="QBH15330.1"/>
    </source>
</evidence>